<evidence type="ECO:0000256" key="1">
    <source>
        <dbReference type="SAM" id="SignalP"/>
    </source>
</evidence>
<evidence type="ECO:0000313" key="3">
    <source>
        <dbReference type="EMBL" id="CAE7202350.1"/>
    </source>
</evidence>
<feature type="signal peptide" evidence="1">
    <location>
        <begin position="1"/>
        <end position="21"/>
    </location>
</feature>
<gene>
    <name evidence="3" type="primary">YGR125W</name>
    <name evidence="3" type="ORF">SNAT2548_LOCUS6119</name>
</gene>
<dbReference type="OrthoDB" id="419997at2759"/>
<dbReference type="AlphaFoldDB" id="A0A812JGF2"/>
<keyword evidence="4" id="KW-1185">Reference proteome</keyword>
<comment type="caution">
    <text evidence="3">The sequence shown here is derived from an EMBL/GenBank/DDBJ whole genome shotgun (WGS) entry which is preliminary data.</text>
</comment>
<accession>A0A812JGF2</accession>
<name>A0A812JGF2_9DINO</name>
<dbReference type="SUPFAM" id="SSF56300">
    <property type="entry name" value="Metallo-dependent phosphatases"/>
    <property type="match status" value="1"/>
</dbReference>
<organism evidence="3 4">
    <name type="scientific">Symbiodinium natans</name>
    <dbReference type="NCBI Taxonomy" id="878477"/>
    <lineage>
        <taxon>Eukaryota</taxon>
        <taxon>Sar</taxon>
        <taxon>Alveolata</taxon>
        <taxon>Dinophyceae</taxon>
        <taxon>Suessiales</taxon>
        <taxon>Symbiodiniaceae</taxon>
        <taxon>Symbiodinium</taxon>
    </lineage>
</organism>
<sequence>MRCCCVFGLAAAWFCLRDVSGEDFQADLSDLSAVRLLHITDSHISLSDEVPPRSSRMFGAYARSRNRDTKSPTTPQQEFSRLVGLAQDLHVDLVVLGGDIFNFPSNQTVTWVLEQLRTAGKSFVFTSGNHDWMLEGQQGASRYDAARISELESTFRPLYEQSLSNGGSCYMSLGHWNRPGIGILYGCTVIKGLLLLFIDNSNYQVDADQLEFARVQLESVSKDTPIVILLHIPLMLPGVTLPAKELCGHAQWGAATDTLWQLEGRPRWPAGNLQSTLDFRDLLQAKAAPNGPVVAVLSGHTHEDASVLLRPPAETAETCEPWGRSWTVRSEGGREKLKEGGGALQYTTSSATEGAYRVLTIY</sequence>
<dbReference type="InterPro" id="IPR029052">
    <property type="entry name" value="Metallo-depent_PP-like"/>
</dbReference>
<protein>
    <submittedName>
        <fullName evidence="3">YGR125W protein</fullName>
    </submittedName>
</protein>
<dbReference type="Pfam" id="PF00149">
    <property type="entry name" value="Metallophos"/>
    <property type="match status" value="1"/>
</dbReference>
<evidence type="ECO:0000313" key="4">
    <source>
        <dbReference type="Proteomes" id="UP000604046"/>
    </source>
</evidence>
<feature type="chain" id="PRO_5032426084" evidence="1">
    <location>
        <begin position="22"/>
        <end position="362"/>
    </location>
</feature>
<evidence type="ECO:0000259" key="2">
    <source>
        <dbReference type="Pfam" id="PF00149"/>
    </source>
</evidence>
<proteinExistence type="predicted"/>
<dbReference type="InterPro" id="IPR004843">
    <property type="entry name" value="Calcineurin-like_PHP"/>
</dbReference>
<reference evidence="3" key="1">
    <citation type="submission" date="2021-02" db="EMBL/GenBank/DDBJ databases">
        <authorList>
            <person name="Dougan E. K."/>
            <person name="Rhodes N."/>
            <person name="Thang M."/>
            <person name="Chan C."/>
        </authorList>
    </citation>
    <scope>NUCLEOTIDE SEQUENCE</scope>
</reference>
<dbReference type="EMBL" id="CAJNDS010000402">
    <property type="protein sequence ID" value="CAE7202350.1"/>
    <property type="molecule type" value="Genomic_DNA"/>
</dbReference>
<dbReference type="Proteomes" id="UP000604046">
    <property type="component" value="Unassembled WGS sequence"/>
</dbReference>
<dbReference type="Gene3D" id="3.60.21.10">
    <property type="match status" value="1"/>
</dbReference>
<dbReference type="GO" id="GO:0016787">
    <property type="term" value="F:hydrolase activity"/>
    <property type="evidence" value="ECO:0007669"/>
    <property type="project" value="InterPro"/>
</dbReference>
<feature type="domain" description="Calcineurin-like phosphoesterase" evidence="2">
    <location>
        <begin position="35"/>
        <end position="303"/>
    </location>
</feature>
<keyword evidence="1" id="KW-0732">Signal</keyword>